<dbReference type="PANTHER" id="PTHR43162:SF1">
    <property type="entry name" value="PRESTALK A DIFFERENTIATION PROTEIN A"/>
    <property type="match status" value="1"/>
</dbReference>
<accession>B0RCU7</accession>
<dbReference type="InterPro" id="IPR036291">
    <property type="entry name" value="NAD(P)-bd_dom_sf"/>
</dbReference>
<reference evidence="2 3" key="1">
    <citation type="journal article" date="2008" name="J. Bacteriol.">
        <title>Genome of the actinomycete plant pathogen Clavibacter michiganensis subsp. sepedonicus suggests recent niche adaptation.</title>
        <authorList>
            <person name="Bentley S.D."/>
            <person name="Corton C."/>
            <person name="Brown S.E."/>
            <person name="Barron A."/>
            <person name="Clark L."/>
            <person name="Doggett J."/>
            <person name="Harris B."/>
            <person name="Ormond D."/>
            <person name="Quail M.A."/>
            <person name="May G."/>
            <person name="Francis D."/>
            <person name="Knudson D."/>
            <person name="Parkhill J."/>
            <person name="Ishimaru C.A."/>
        </authorList>
    </citation>
    <scope>NUCLEOTIDE SEQUENCE [LARGE SCALE GENOMIC DNA]</scope>
    <source>
        <strain evidence="3">ATCC 33113 / DSM 20744 / JCM 9667 / LMG 2889 / ICMP 2535 / C-1</strain>
    </source>
</reference>
<name>B0RCU7_CLASE</name>
<feature type="compositionally biased region" description="Low complexity" evidence="1">
    <location>
        <begin position="213"/>
        <end position="222"/>
    </location>
</feature>
<evidence type="ECO:0000313" key="3">
    <source>
        <dbReference type="Proteomes" id="UP000001318"/>
    </source>
</evidence>
<organism evidence="2 3">
    <name type="scientific">Clavibacter sepedonicus</name>
    <name type="common">Clavibacter michiganensis subsp. sepedonicus</name>
    <dbReference type="NCBI Taxonomy" id="31964"/>
    <lineage>
        <taxon>Bacteria</taxon>
        <taxon>Bacillati</taxon>
        <taxon>Actinomycetota</taxon>
        <taxon>Actinomycetes</taxon>
        <taxon>Micrococcales</taxon>
        <taxon>Microbacteriaceae</taxon>
        <taxon>Clavibacter</taxon>
    </lineage>
</organism>
<dbReference type="HOGENOM" id="CLU_1178354_0_0_11"/>
<dbReference type="STRING" id="31964.CMS2967"/>
<proteinExistence type="predicted"/>
<evidence type="ECO:0000256" key="1">
    <source>
        <dbReference type="SAM" id="MobiDB-lite"/>
    </source>
</evidence>
<dbReference type="Gene3D" id="3.40.50.720">
    <property type="entry name" value="NAD(P)-binding Rossmann-like Domain"/>
    <property type="match status" value="1"/>
</dbReference>
<protein>
    <submittedName>
        <fullName evidence="2">Hydroxylase</fullName>
    </submittedName>
</protein>
<gene>
    <name evidence="2" type="ordered locus">CMS2967</name>
</gene>
<dbReference type="AlphaFoldDB" id="B0RCU7"/>
<dbReference type="InterPro" id="IPR051604">
    <property type="entry name" value="Ergot_Alk_Oxidoreductase"/>
</dbReference>
<dbReference type="GeneID" id="29472050"/>
<feature type="region of interest" description="Disordered" evidence="1">
    <location>
        <begin position="199"/>
        <end position="242"/>
    </location>
</feature>
<keyword evidence="3" id="KW-1185">Reference proteome</keyword>
<evidence type="ECO:0000313" key="2">
    <source>
        <dbReference type="EMBL" id="CAQ03038.1"/>
    </source>
</evidence>
<feature type="compositionally biased region" description="Basic and acidic residues" evidence="1">
    <location>
        <begin position="232"/>
        <end position="242"/>
    </location>
</feature>
<sequence length="242" mass="25810">MRYVGNRDGFRDALAALAVTAPAVCDPATRVIDLVAMDPGDRRIRSRALEAGRLTVVVSSRRVDVGDARGEAEARLLADLDHAVLLRCAPLEESLDSYRYWAELGGVLLSSIHDAGVAWIALPDLAEAACAAGREAVARAGRAFDVTGPVQVPMADVAAALSADIGREIRHERLDPGAFEQVLLRNGVPPSFASWLPAHQEETSDPALPGTTPVLPALLGRPPALPVTSRPETAHIREESRR</sequence>
<dbReference type="eggNOG" id="ENOG50343N0">
    <property type="taxonomic scope" value="Bacteria"/>
</dbReference>
<dbReference type="Proteomes" id="UP000001318">
    <property type="component" value="Chromosome"/>
</dbReference>
<dbReference type="RefSeq" id="WP_012300187.1">
    <property type="nucleotide sequence ID" value="NC_010407.1"/>
</dbReference>
<dbReference type="EMBL" id="AM849034">
    <property type="protein sequence ID" value="CAQ03038.1"/>
    <property type="molecule type" value="Genomic_DNA"/>
</dbReference>
<dbReference type="PANTHER" id="PTHR43162">
    <property type="match status" value="1"/>
</dbReference>
<dbReference type="SUPFAM" id="SSF51735">
    <property type="entry name" value="NAD(P)-binding Rossmann-fold domains"/>
    <property type="match status" value="1"/>
</dbReference>
<dbReference type="KEGG" id="cms:CMS2967"/>